<dbReference type="PROSITE" id="PS50949">
    <property type="entry name" value="HTH_GNTR"/>
    <property type="match status" value="1"/>
</dbReference>
<dbReference type="InterPro" id="IPR008920">
    <property type="entry name" value="TF_FadR/GntR_C"/>
</dbReference>
<dbReference type="Gene3D" id="1.20.120.530">
    <property type="entry name" value="GntR ligand-binding domain-like"/>
    <property type="match status" value="1"/>
</dbReference>
<keyword evidence="6" id="KW-1185">Reference proteome</keyword>
<evidence type="ECO:0000313" key="6">
    <source>
        <dbReference type="Proteomes" id="UP000648908"/>
    </source>
</evidence>
<dbReference type="AlphaFoldDB" id="A0A8K0Y0L9"/>
<evidence type="ECO:0000256" key="1">
    <source>
        <dbReference type="ARBA" id="ARBA00023015"/>
    </source>
</evidence>
<dbReference type="RefSeq" id="WP_202687777.1">
    <property type="nucleotide sequence ID" value="NZ_JAESVN010000002.1"/>
</dbReference>
<name>A0A8K0Y0L9_9RHOB</name>
<dbReference type="Pfam" id="PF07729">
    <property type="entry name" value="FCD"/>
    <property type="match status" value="1"/>
</dbReference>
<dbReference type="GO" id="GO:0003677">
    <property type="term" value="F:DNA binding"/>
    <property type="evidence" value="ECO:0007669"/>
    <property type="project" value="UniProtKB-KW"/>
</dbReference>
<dbReference type="InterPro" id="IPR036388">
    <property type="entry name" value="WH-like_DNA-bd_sf"/>
</dbReference>
<dbReference type="Proteomes" id="UP000648908">
    <property type="component" value="Unassembled WGS sequence"/>
</dbReference>
<dbReference type="Gene3D" id="1.10.10.10">
    <property type="entry name" value="Winged helix-like DNA-binding domain superfamily/Winged helix DNA-binding domain"/>
    <property type="match status" value="1"/>
</dbReference>
<gene>
    <name evidence="5" type="ORF">JL811_07070</name>
</gene>
<dbReference type="PANTHER" id="PTHR43537:SF51">
    <property type="entry name" value="HTH-TYPE TRANSCRIPTIONAL REGULATOR LGOR-RELATED"/>
    <property type="match status" value="1"/>
</dbReference>
<dbReference type="InterPro" id="IPR036390">
    <property type="entry name" value="WH_DNA-bd_sf"/>
</dbReference>
<dbReference type="InterPro" id="IPR000524">
    <property type="entry name" value="Tscrpt_reg_HTH_GntR"/>
</dbReference>
<feature type="domain" description="HTH gntR-type" evidence="4">
    <location>
        <begin position="12"/>
        <end position="80"/>
    </location>
</feature>
<dbReference type="SUPFAM" id="SSF46785">
    <property type="entry name" value="Winged helix' DNA-binding domain"/>
    <property type="match status" value="1"/>
</dbReference>
<dbReference type="PANTHER" id="PTHR43537">
    <property type="entry name" value="TRANSCRIPTIONAL REGULATOR, GNTR FAMILY"/>
    <property type="match status" value="1"/>
</dbReference>
<reference evidence="5" key="1">
    <citation type="submission" date="2021-01" db="EMBL/GenBank/DDBJ databases">
        <title>Tabrizicola alba sp. nov. a motile alkaliphilic bacterium isolated from a soda lake.</title>
        <authorList>
            <person name="Szuroczki S."/>
            <person name="Abbaszade G."/>
            <person name="Schumann P."/>
            <person name="Toth E."/>
        </authorList>
    </citation>
    <scope>NUCLEOTIDE SEQUENCE</scope>
    <source>
        <strain evidence="5">DMG-N-6</strain>
    </source>
</reference>
<dbReference type="SMART" id="SM00895">
    <property type="entry name" value="FCD"/>
    <property type="match status" value="1"/>
</dbReference>
<evidence type="ECO:0000256" key="3">
    <source>
        <dbReference type="ARBA" id="ARBA00023163"/>
    </source>
</evidence>
<dbReference type="InterPro" id="IPR011711">
    <property type="entry name" value="GntR_C"/>
</dbReference>
<dbReference type="GO" id="GO:0003700">
    <property type="term" value="F:DNA-binding transcription factor activity"/>
    <property type="evidence" value="ECO:0007669"/>
    <property type="project" value="InterPro"/>
</dbReference>
<keyword evidence="1" id="KW-0805">Transcription regulation</keyword>
<keyword evidence="3" id="KW-0804">Transcription</keyword>
<protein>
    <submittedName>
        <fullName evidence="5">FadR family transcriptional regulator</fullName>
    </submittedName>
</protein>
<proteinExistence type="predicted"/>
<dbReference type="SUPFAM" id="SSF48008">
    <property type="entry name" value="GntR ligand-binding domain-like"/>
    <property type="match status" value="1"/>
</dbReference>
<dbReference type="Pfam" id="PF00392">
    <property type="entry name" value="GntR"/>
    <property type="match status" value="1"/>
</dbReference>
<organism evidence="5 6">
    <name type="scientific">Szabonella alba</name>
    <dbReference type="NCBI Taxonomy" id="2804194"/>
    <lineage>
        <taxon>Bacteria</taxon>
        <taxon>Pseudomonadati</taxon>
        <taxon>Pseudomonadota</taxon>
        <taxon>Alphaproteobacteria</taxon>
        <taxon>Rhodobacterales</taxon>
        <taxon>Paracoccaceae</taxon>
        <taxon>Szabonella</taxon>
    </lineage>
</organism>
<accession>A0A8K0Y0L9</accession>
<keyword evidence="2" id="KW-0238">DNA-binding</keyword>
<sequence length="238" mass="26112">MNEPVRQFAESPGLVERAIADIRSLIRERGLMPGQALPSETAISEALSVSRPVVREAFRALSALRVLEIGNGRRARVAHPDAAPLSVVLDHTVQMKEVSIQQILDMRRTLELRAASLAALRRSDAEARALQGMVDQMFDAIDAPDRLMELDIGFHEAIARASGNPLYGLIVGSFRVITSQTWAIGWRSRATAENRRENIRCHERIATAIAVQDPARAEAAMSDHFDSAMTVLLQAGVT</sequence>
<comment type="caution">
    <text evidence="5">The sequence shown here is derived from an EMBL/GenBank/DDBJ whole genome shotgun (WGS) entry which is preliminary data.</text>
</comment>
<dbReference type="SMART" id="SM00345">
    <property type="entry name" value="HTH_GNTR"/>
    <property type="match status" value="1"/>
</dbReference>
<evidence type="ECO:0000313" key="5">
    <source>
        <dbReference type="EMBL" id="MBL4916982.1"/>
    </source>
</evidence>
<evidence type="ECO:0000259" key="4">
    <source>
        <dbReference type="PROSITE" id="PS50949"/>
    </source>
</evidence>
<evidence type="ECO:0000256" key="2">
    <source>
        <dbReference type="ARBA" id="ARBA00023125"/>
    </source>
</evidence>
<dbReference type="CDD" id="cd07377">
    <property type="entry name" value="WHTH_GntR"/>
    <property type="match status" value="1"/>
</dbReference>
<dbReference type="EMBL" id="JAESVN010000002">
    <property type="protein sequence ID" value="MBL4916982.1"/>
    <property type="molecule type" value="Genomic_DNA"/>
</dbReference>